<evidence type="ECO:0000259" key="7">
    <source>
        <dbReference type="PROSITE" id="PS51900"/>
    </source>
</evidence>
<dbReference type="RefSeq" id="WP_306440141.1">
    <property type="nucleotide sequence ID" value="NZ_CABPSB010000006.1"/>
</dbReference>
<dbReference type="InterPro" id="IPR050808">
    <property type="entry name" value="Phage_Integrase"/>
</dbReference>
<dbReference type="InterPro" id="IPR002104">
    <property type="entry name" value="Integrase_catalytic"/>
</dbReference>
<evidence type="ECO:0000313" key="9">
    <source>
        <dbReference type="Proteomes" id="UP000406256"/>
    </source>
</evidence>
<dbReference type="PANTHER" id="PTHR30629:SF2">
    <property type="entry name" value="PROPHAGE INTEGRASE INTS-RELATED"/>
    <property type="match status" value="1"/>
</dbReference>
<dbReference type="InterPro" id="IPR013762">
    <property type="entry name" value="Integrase-like_cat_sf"/>
</dbReference>
<keyword evidence="3 5" id="KW-0238">DNA-binding</keyword>
<dbReference type="Gene3D" id="1.10.443.10">
    <property type="entry name" value="Intergrase catalytic core"/>
    <property type="match status" value="1"/>
</dbReference>
<dbReference type="Pfam" id="PF13356">
    <property type="entry name" value="Arm-DNA-bind_3"/>
    <property type="match status" value="1"/>
</dbReference>
<protein>
    <submittedName>
        <fullName evidence="8">Integrase</fullName>
    </submittedName>
</protein>
<dbReference type="Pfam" id="PF22022">
    <property type="entry name" value="Phage_int_M"/>
    <property type="match status" value="1"/>
</dbReference>
<dbReference type="PROSITE" id="PS51898">
    <property type="entry name" value="TYR_RECOMBINASE"/>
    <property type="match status" value="1"/>
</dbReference>
<dbReference type="InterPro" id="IPR010998">
    <property type="entry name" value="Integrase_recombinase_N"/>
</dbReference>
<reference evidence="8 9" key="1">
    <citation type="submission" date="2019-08" db="EMBL/GenBank/DDBJ databases">
        <authorList>
            <person name="Peeters C."/>
        </authorList>
    </citation>
    <scope>NUCLEOTIDE SEQUENCE [LARGE SCALE GENOMIC DNA]</scope>
    <source>
        <strain evidence="8 9">LMG 31108</strain>
    </source>
</reference>
<accession>A0A5E4URT7</accession>
<dbReference type="CDD" id="cd00801">
    <property type="entry name" value="INT_P4_C"/>
    <property type="match status" value="1"/>
</dbReference>
<evidence type="ECO:0000256" key="5">
    <source>
        <dbReference type="PROSITE-ProRule" id="PRU01248"/>
    </source>
</evidence>
<feature type="domain" description="Tyr recombinase" evidence="6">
    <location>
        <begin position="202"/>
        <end position="380"/>
    </location>
</feature>
<evidence type="ECO:0000313" key="8">
    <source>
        <dbReference type="EMBL" id="VVE01605.1"/>
    </source>
</evidence>
<evidence type="ECO:0000256" key="2">
    <source>
        <dbReference type="ARBA" id="ARBA00022908"/>
    </source>
</evidence>
<dbReference type="EMBL" id="CABPSB010000006">
    <property type="protein sequence ID" value="VVE01605.1"/>
    <property type="molecule type" value="Genomic_DNA"/>
</dbReference>
<gene>
    <name evidence="8" type="ORF">PAN31108_02159</name>
</gene>
<dbReference type="Proteomes" id="UP000406256">
    <property type="component" value="Unassembled WGS sequence"/>
</dbReference>
<keyword evidence="9" id="KW-1185">Reference proteome</keyword>
<organism evidence="8 9">
    <name type="scientific">Pandoraea anhela</name>
    <dbReference type="NCBI Taxonomy" id="2508295"/>
    <lineage>
        <taxon>Bacteria</taxon>
        <taxon>Pseudomonadati</taxon>
        <taxon>Pseudomonadota</taxon>
        <taxon>Betaproteobacteria</taxon>
        <taxon>Burkholderiales</taxon>
        <taxon>Burkholderiaceae</taxon>
        <taxon>Pandoraea</taxon>
    </lineage>
</organism>
<dbReference type="GO" id="GO:0006310">
    <property type="term" value="P:DNA recombination"/>
    <property type="evidence" value="ECO:0007669"/>
    <property type="project" value="UniProtKB-KW"/>
</dbReference>
<sequence length="474" mass="53577">MPLTDLEVRRATPREKTYRIYDGRGMYLEVAPTGGKYWRLKYRFNAREKRLSFGVYPDVTLAHARGKRDEARAMLADGIDPSQAKKEKKRLAQLSSANTFRVVALEWFERQAPGWTDSHSEKIMGRLVKDAFPLLGPRPIAEITAPEVLAVLRRAESRGANDTAHRLHQTCGQIFRYAVATGRAMRDVSVDLRGALRPNTHTHFAALTDPHKVGEMLRALDGFAGTFVVGAALRLAPLLFVRPGELRQAEWSQFDLDRREWRYVVSKTKTEHLVPLATQAVEILRKLHGLTGNWRFVFPGRDRRKPMSAAAINAALQRLGFDTQTEITGHGFRAMARTILHERLRFPAEVIEHQLAHRVPDILGTAYNRTRFLDDRVKMMQAWANYLDLLKTGHERNSEEVRDMKAATIHVTEGLNCQNLLEAFLSGADLGSGGSDNSAHPLPYLAVAKLLRYFAHAFAVAHYADRLNHKSKAH</sequence>
<evidence type="ECO:0000256" key="1">
    <source>
        <dbReference type="ARBA" id="ARBA00008857"/>
    </source>
</evidence>
<dbReference type="AlphaFoldDB" id="A0A5E4URT7"/>
<dbReference type="Gene3D" id="3.30.160.390">
    <property type="entry name" value="Integrase, DNA-binding domain"/>
    <property type="match status" value="1"/>
</dbReference>
<dbReference type="GO" id="GO:0015074">
    <property type="term" value="P:DNA integration"/>
    <property type="evidence" value="ECO:0007669"/>
    <property type="project" value="UniProtKB-KW"/>
</dbReference>
<dbReference type="InterPro" id="IPR038488">
    <property type="entry name" value="Integrase_DNA-bd_sf"/>
</dbReference>
<dbReference type="InterPro" id="IPR053876">
    <property type="entry name" value="Phage_int_M"/>
</dbReference>
<evidence type="ECO:0000259" key="6">
    <source>
        <dbReference type="PROSITE" id="PS51898"/>
    </source>
</evidence>
<evidence type="ECO:0000256" key="4">
    <source>
        <dbReference type="ARBA" id="ARBA00023172"/>
    </source>
</evidence>
<dbReference type="InterPro" id="IPR011010">
    <property type="entry name" value="DNA_brk_join_enz"/>
</dbReference>
<dbReference type="SUPFAM" id="SSF56349">
    <property type="entry name" value="DNA breaking-rejoining enzymes"/>
    <property type="match status" value="1"/>
</dbReference>
<dbReference type="PANTHER" id="PTHR30629">
    <property type="entry name" value="PROPHAGE INTEGRASE"/>
    <property type="match status" value="1"/>
</dbReference>
<dbReference type="InterPro" id="IPR044068">
    <property type="entry name" value="CB"/>
</dbReference>
<name>A0A5E4URT7_9BURK</name>
<keyword evidence="2" id="KW-0229">DNA integration</keyword>
<proteinExistence type="inferred from homology"/>
<feature type="domain" description="Core-binding (CB)" evidence="7">
    <location>
        <begin position="98"/>
        <end position="179"/>
    </location>
</feature>
<dbReference type="InterPro" id="IPR025166">
    <property type="entry name" value="Integrase_DNA_bind_dom"/>
</dbReference>
<dbReference type="Gene3D" id="1.10.150.130">
    <property type="match status" value="1"/>
</dbReference>
<dbReference type="GO" id="GO:0003677">
    <property type="term" value="F:DNA binding"/>
    <property type="evidence" value="ECO:0007669"/>
    <property type="project" value="UniProtKB-UniRule"/>
</dbReference>
<dbReference type="Pfam" id="PF00589">
    <property type="entry name" value="Phage_integrase"/>
    <property type="match status" value="1"/>
</dbReference>
<evidence type="ECO:0000256" key="3">
    <source>
        <dbReference type="ARBA" id="ARBA00023125"/>
    </source>
</evidence>
<comment type="similarity">
    <text evidence="1">Belongs to the 'phage' integrase family.</text>
</comment>
<dbReference type="PROSITE" id="PS51900">
    <property type="entry name" value="CB"/>
    <property type="match status" value="1"/>
</dbReference>
<keyword evidence="4" id="KW-0233">DNA recombination</keyword>